<feature type="region of interest" description="Disordered" evidence="12">
    <location>
        <begin position="681"/>
        <end position="805"/>
    </location>
</feature>
<dbReference type="InterPro" id="IPR026739">
    <property type="entry name" value="AP_beta"/>
</dbReference>
<proteinExistence type="inferred from homology"/>
<dbReference type="PANTHER" id="PTHR11134">
    <property type="entry name" value="ADAPTOR COMPLEX SUBUNIT BETA FAMILY MEMBER"/>
    <property type="match status" value="1"/>
</dbReference>
<dbReference type="InterPro" id="IPR056314">
    <property type="entry name" value="AP3B1/2_C"/>
</dbReference>
<accession>A0AAV8V0D8</accession>
<dbReference type="GO" id="GO:0016192">
    <property type="term" value="P:vesicle-mediated transport"/>
    <property type="evidence" value="ECO:0007669"/>
    <property type="project" value="InterPro"/>
</dbReference>
<dbReference type="InterPro" id="IPR016024">
    <property type="entry name" value="ARM-type_fold"/>
</dbReference>
<dbReference type="InterPro" id="IPR026740">
    <property type="entry name" value="AP3_beta"/>
</dbReference>
<name>A0AAV8V0D8_9RHOD</name>
<reference evidence="16 17" key="1">
    <citation type="journal article" date="2023" name="Nat. Commun.">
        <title>Origin of minicircular mitochondrial genomes in red algae.</title>
        <authorList>
            <person name="Lee Y."/>
            <person name="Cho C.H."/>
            <person name="Lee Y.M."/>
            <person name="Park S.I."/>
            <person name="Yang J.H."/>
            <person name="West J.A."/>
            <person name="Bhattacharya D."/>
            <person name="Yoon H.S."/>
        </authorList>
    </citation>
    <scope>NUCLEOTIDE SEQUENCE [LARGE SCALE GENOMIC DNA]</scope>
    <source>
        <strain evidence="16 17">CCMP1338</strain>
        <tissue evidence="16">Whole cell</tissue>
    </source>
</reference>
<keyword evidence="7" id="KW-0333">Golgi apparatus</keyword>
<evidence type="ECO:0000256" key="12">
    <source>
        <dbReference type="SAM" id="MobiDB-lite"/>
    </source>
</evidence>
<comment type="similarity">
    <text evidence="3 11">Belongs to the adaptor complexes large subunit family.</text>
</comment>
<dbReference type="Pfam" id="PF01602">
    <property type="entry name" value="Adaptin_N"/>
    <property type="match status" value="1"/>
</dbReference>
<dbReference type="Pfam" id="PF14796">
    <property type="entry name" value="AP3B1_C"/>
    <property type="match status" value="1"/>
</dbReference>
<dbReference type="GO" id="GO:0006886">
    <property type="term" value="P:intracellular protein transport"/>
    <property type="evidence" value="ECO:0007669"/>
    <property type="project" value="InterPro"/>
</dbReference>
<dbReference type="EMBL" id="JAMWBK010000002">
    <property type="protein sequence ID" value="KAJ8908286.1"/>
    <property type="molecule type" value="Genomic_DNA"/>
</dbReference>
<dbReference type="InterPro" id="IPR011989">
    <property type="entry name" value="ARM-like"/>
</dbReference>
<keyword evidence="9" id="KW-0968">Cytoplasmic vesicle</keyword>
<dbReference type="Proteomes" id="UP001157974">
    <property type="component" value="Unassembled WGS sequence"/>
</dbReference>
<keyword evidence="5" id="KW-0597">Phosphoprotein</keyword>
<evidence type="ECO:0000256" key="10">
    <source>
        <dbReference type="ARBA" id="ARBA00023570"/>
    </source>
</evidence>
<evidence type="ECO:0000256" key="4">
    <source>
        <dbReference type="ARBA" id="ARBA00022448"/>
    </source>
</evidence>
<dbReference type="InterPro" id="IPR029390">
    <property type="entry name" value="AP3B_C"/>
</dbReference>
<feature type="domain" description="AP-3 complex subunit beta-1/2 C-terminal" evidence="15">
    <location>
        <begin position="965"/>
        <end position="1084"/>
    </location>
</feature>
<evidence type="ECO:0000256" key="2">
    <source>
        <dbReference type="ARBA" id="ARBA00004555"/>
    </source>
</evidence>
<evidence type="ECO:0000313" key="16">
    <source>
        <dbReference type="EMBL" id="KAJ8908286.1"/>
    </source>
</evidence>
<dbReference type="Pfam" id="PF24080">
    <property type="entry name" value="AP3B1_C_2"/>
    <property type="match status" value="1"/>
</dbReference>
<comment type="subcellular location">
    <subcellularLocation>
        <location evidence="1">Cytoplasmic vesicle</location>
        <location evidence="1">Clathrin-coated vesicle membrane</location>
        <topology evidence="1">Peripheral membrane protein</topology>
        <orientation evidence="1">Cytoplasmic side</orientation>
    </subcellularLocation>
    <subcellularLocation>
        <location evidence="2">Golgi apparatus</location>
    </subcellularLocation>
</comment>
<keyword evidence="6 11" id="KW-0653">Protein transport</keyword>
<protein>
    <recommendedName>
        <fullName evidence="11">AP-3 complex subunit beta</fullName>
    </recommendedName>
</protein>
<evidence type="ECO:0000256" key="5">
    <source>
        <dbReference type="ARBA" id="ARBA00022553"/>
    </source>
</evidence>
<gene>
    <name evidence="16" type="ORF">NDN08_008377</name>
</gene>
<organism evidence="16 17">
    <name type="scientific">Rhodosorus marinus</name>
    <dbReference type="NCBI Taxonomy" id="101924"/>
    <lineage>
        <taxon>Eukaryota</taxon>
        <taxon>Rhodophyta</taxon>
        <taxon>Stylonematophyceae</taxon>
        <taxon>Stylonematales</taxon>
        <taxon>Stylonemataceae</taxon>
        <taxon>Rhodosorus</taxon>
    </lineage>
</organism>
<dbReference type="PIRSF" id="PIRSF037096">
    <property type="entry name" value="AP3_complex_beta"/>
    <property type="match status" value="1"/>
</dbReference>
<keyword evidence="17" id="KW-1185">Reference proteome</keyword>
<sequence>MEAVASMQASVATAAAARLGGALSDAQYFESGMVKPDDIRKQLDVGTTKDKLDAMKRIVALISLGKDASHFYPSVVKNVVAQSFDVRKLVYMYLVHYAEDKPDLALLAINTLQKDLSHPSQLIRALALRVLSSIRVKTILQVVIHGITAATKDSSPYVRKTAANAIPKVFALDEETLDILLEPLGVLLGDRSGMVIGSAVAALQEIAPSRYDLLHPHFRSLCGMLIDLDEWSQTIVLNALLTYARDNLRRPSYFQEGEALDVVSDLGADVDDFEGGDTSTSFDDYGGGSIPHEADEVDPDLKLLLSSSRLLLKSINSAVTLSVVSMYYHLASPAEFKNTAVQPLMRMLRLDRCSQFLALKSLVRVVWRFPQAVAPYAGELLVSSADGIPVRKLKMKVLTLLLKRVSGRNAKQLHNLLLPQITRYVDSQTEIAQEACQALGNIATTNSALTHSCVRVLTDVIVSSSSTSAVSAAEELRKLLQRQPGAYEAEQRLLAKLLAKSMITKPDARASIIWIVGEFAEKIPEINPEVLRRLVVGFGTESRAVKLQTLTFAAKLVARMKKSAKRASETTESLVTFDVVGDSLSVPTAEKDDIRVKLFRYLLDLAGNDADFDVRERARLLKQVYFAPDSNGSQIFEIYADVLLRPKPLPAGTDENGVGSMPDIPEGASLGSLAETVGRIPQNFHPLPNWTESPTDASARDNGRGSLHKSHVHSNRLEIRGGAIAFDSESELDEESSEESDDASGTEETTDDDDPASKPQDDPFAFMPAARKLPTLREAARQTQPKSPKRSSTKGSPSSSAVQGKNASLLELLSSPSQTKKADEVGGFNLIESLSSASPNRSLNRKGAGPRKWRRLVETWNSNGLEIDYGFCRVTNPQAWSELPVAVRLRNSSDHDIFAITCKSVASGAHKVEVRAFPTIEKLTPTAETEATMTCVITTGRPEAIPIRVSSSVGSCDGEMRPTPGEILRPDTSLTLGQFMTLEHQLGGTFANEADIEVETTPAFAWQGKVRDVVVEHANVAAPWSGGQRPMDELLLTGLTLGSEHPVLISIRPREDHQNHAILRVSCEDLLLASSLLQTLKSKLLKSTRAEKK</sequence>
<evidence type="ECO:0000256" key="11">
    <source>
        <dbReference type="PIRNR" id="PIRNR037096"/>
    </source>
</evidence>
<evidence type="ECO:0000256" key="9">
    <source>
        <dbReference type="ARBA" id="ARBA00023329"/>
    </source>
</evidence>
<dbReference type="AlphaFoldDB" id="A0AAV8V0D8"/>
<evidence type="ECO:0000256" key="8">
    <source>
        <dbReference type="ARBA" id="ARBA00023136"/>
    </source>
</evidence>
<evidence type="ECO:0000256" key="3">
    <source>
        <dbReference type="ARBA" id="ARBA00006613"/>
    </source>
</evidence>
<dbReference type="Gene3D" id="1.25.10.10">
    <property type="entry name" value="Leucine-rich Repeat Variant"/>
    <property type="match status" value="1"/>
</dbReference>
<dbReference type="GO" id="GO:0005794">
    <property type="term" value="C:Golgi apparatus"/>
    <property type="evidence" value="ECO:0007669"/>
    <property type="project" value="UniProtKB-SubCell"/>
</dbReference>
<evidence type="ECO:0000256" key="6">
    <source>
        <dbReference type="ARBA" id="ARBA00022927"/>
    </source>
</evidence>
<evidence type="ECO:0000256" key="1">
    <source>
        <dbReference type="ARBA" id="ARBA00004145"/>
    </source>
</evidence>
<dbReference type="InterPro" id="IPR002553">
    <property type="entry name" value="Clathrin/coatomer_adapt-like_N"/>
</dbReference>
<feature type="domain" description="Clathrin/coatomer adaptor adaptin-like N-terminal" evidence="13">
    <location>
        <begin position="42"/>
        <end position="625"/>
    </location>
</feature>
<dbReference type="GO" id="GO:0030665">
    <property type="term" value="C:clathrin-coated vesicle membrane"/>
    <property type="evidence" value="ECO:0007669"/>
    <property type="project" value="UniProtKB-SubCell"/>
</dbReference>
<feature type="compositionally biased region" description="Acidic residues" evidence="12">
    <location>
        <begin position="728"/>
        <end position="754"/>
    </location>
</feature>
<dbReference type="GO" id="GO:0030123">
    <property type="term" value="C:AP-3 adaptor complex"/>
    <property type="evidence" value="ECO:0007669"/>
    <property type="project" value="UniProtKB-UniRule"/>
</dbReference>
<evidence type="ECO:0000259" key="13">
    <source>
        <dbReference type="Pfam" id="PF01602"/>
    </source>
</evidence>
<keyword evidence="4 11" id="KW-0813">Transport</keyword>
<feature type="domain" description="AP-3 complex subunit beta C-terminal" evidence="14">
    <location>
        <begin position="834"/>
        <end position="933"/>
    </location>
</feature>
<keyword evidence="8 11" id="KW-0472">Membrane</keyword>
<evidence type="ECO:0000313" key="17">
    <source>
        <dbReference type="Proteomes" id="UP001157974"/>
    </source>
</evidence>
<evidence type="ECO:0000259" key="14">
    <source>
        <dbReference type="Pfam" id="PF14796"/>
    </source>
</evidence>
<comment type="caution">
    <text evidence="16">The sequence shown here is derived from an EMBL/GenBank/DDBJ whole genome shotgun (WGS) entry which is preliminary data.</text>
</comment>
<dbReference type="SUPFAM" id="SSF48371">
    <property type="entry name" value="ARM repeat"/>
    <property type="match status" value="1"/>
</dbReference>
<evidence type="ECO:0000256" key="7">
    <source>
        <dbReference type="ARBA" id="ARBA00023034"/>
    </source>
</evidence>
<comment type="function">
    <text evidence="10">Subunit of non-clathrin- and clathrin-associated adaptor protein complex 3 (AP-3) that plays a role in protein sorting in the late-Golgi/trans-Golgi network (TGN) and/or endosomes. The AP complexes mediate both the recruitment of clathrin to membranes and the recognition of sorting signals within the cytosolic tails of transmembrane cargo molecules. AP-3 appears to be involved in the sorting of a subset of transmembrane proteins targeted to lysosomes and lysosome-related organelles. In concert with the BLOC-1 complex, AP-3 is required to target cargos into vesicles assembled at cell bodies for delivery into neurites and nerve terminals.</text>
</comment>
<evidence type="ECO:0000259" key="15">
    <source>
        <dbReference type="Pfam" id="PF24080"/>
    </source>
</evidence>